<dbReference type="FunFam" id="3.90.550.10:FF:000156">
    <property type="entry name" value="Cellulose synthase"/>
    <property type="match status" value="1"/>
</dbReference>
<evidence type="ECO:0000256" key="11">
    <source>
        <dbReference type="PIRSR" id="PIRSR605150-2"/>
    </source>
</evidence>
<evidence type="ECO:0000256" key="13">
    <source>
        <dbReference type="SAM" id="Phobius"/>
    </source>
</evidence>
<feature type="binding site" evidence="12">
    <location>
        <position position="367"/>
    </location>
    <ligand>
        <name>Mn(2+)</name>
        <dbReference type="ChEBI" id="CHEBI:29035"/>
    </ligand>
</feature>
<gene>
    <name evidence="14" type="ORF">OsJ_31150</name>
</gene>
<keyword evidence="6" id="KW-0333">Golgi apparatus</keyword>
<dbReference type="Gene3D" id="3.90.550.10">
    <property type="entry name" value="Spore Coat Polysaccharide Biosynthesis Protein SpsA, Chain A"/>
    <property type="match status" value="1"/>
</dbReference>
<comment type="subcellular location">
    <subcellularLocation>
        <location evidence="1">Golgi apparatus membrane</location>
        <topology evidence="1">Multi-pass membrane protein</topology>
    </subcellularLocation>
</comment>
<keyword evidence="5 13" id="KW-1133">Transmembrane helix</keyword>
<dbReference type="GO" id="GO:0000139">
    <property type="term" value="C:Golgi membrane"/>
    <property type="evidence" value="ECO:0007669"/>
    <property type="project" value="UniProtKB-SubCell"/>
</dbReference>
<feature type="binding site" evidence="12">
    <location>
        <position position="343"/>
    </location>
    <ligand>
        <name>Mn(2+)</name>
        <dbReference type="ChEBI" id="CHEBI:29035"/>
    </ligand>
</feature>
<feature type="binding site" evidence="11">
    <location>
        <position position="157"/>
    </location>
    <ligand>
        <name>UDP-alpha-D-glucose</name>
        <dbReference type="ChEBI" id="CHEBI:58885"/>
    </ligand>
</feature>
<evidence type="ECO:0000256" key="6">
    <source>
        <dbReference type="ARBA" id="ARBA00023034"/>
    </source>
</evidence>
<evidence type="ECO:0000256" key="5">
    <source>
        <dbReference type="ARBA" id="ARBA00022989"/>
    </source>
</evidence>
<dbReference type="GO" id="GO:0071555">
    <property type="term" value="P:cell wall organization"/>
    <property type="evidence" value="ECO:0007669"/>
    <property type="project" value="UniProtKB-KW"/>
</dbReference>
<evidence type="ECO:0000256" key="8">
    <source>
        <dbReference type="ARBA" id="ARBA00023316"/>
    </source>
</evidence>
<proteinExistence type="inferred from homology"/>
<evidence type="ECO:0000256" key="2">
    <source>
        <dbReference type="ARBA" id="ARBA00022676"/>
    </source>
</evidence>
<dbReference type="Pfam" id="PF03552">
    <property type="entry name" value="Cellulose_synt"/>
    <property type="match status" value="2"/>
</dbReference>
<evidence type="ECO:0000313" key="14">
    <source>
        <dbReference type="EMBL" id="EAZ15731.1"/>
    </source>
</evidence>
<dbReference type="AlphaFoldDB" id="A3C3R8"/>
<dbReference type="GO" id="GO:0071669">
    <property type="term" value="P:plant-type cell wall organization or biogenesis"/>
    <property type="evidence" value="ECO:0007669"/>
    <property type="project" value="UniProtKB-ARBA"/>
</dbReference>
<dbReference type="InterPro" id="IPR005150">
    <property type="entry name" value="Cellulose_synth"/>
</dbReference>
<evidence type="ECO:0000256" key="12">
    <source>
        <dbReference type="PIRSR" id="PIRSR605150-3"/>
    </source>
</evidence>
<feature type="binding site" evidence="11">
    <location>
        <position position="186"/>
    </location>
    <ligand>
        <name>UDP-alpha-D-glucose</name>
        <dbReference type="ChEBI" id="CHEBI:58885"/>
    </ligand>
</feature>
<protein>
    <submittedName>
        <fullName evidence="14">Uncharacterized protein</fullName>
    </submittedName>
</protein>
<dbReference type="GO" id="GO:0030244">
    <property type="term" value="P:cellulose biosynthetic process"/>
    <property type="evidence" value="ECO:0007669"/>
    <property type="project" value="InterPro"/>
</dbReference>
<reference evidence="14" key="1">
    <citation type="journal article" date="2005" name="PLoS Biol.">
        <title>The genomes of Oryza sativa: a history of duplications.</title>
        <authorList>
            <person name="Yu J."/>
            <person name="Wang J."/>
            <person name="Lin W."/>
            <person name="Li S."/>
            <person name="Li H."/>
            <person name="Zhou J."/>
            <person name="Ni P."/>
            <person name="Dong W."/>
            <person name="Hu S."/>
            <person name="Zeng C."/>
            <person name="Zhang J."/>
            <person name="Zhang Y."/>
            <person name="Li R."/>
            <person name="Xu Z."/>
            <person name="Li S."/>
            <person name="Li X."/>
            <person name="Zheng H."/>
            <person name="Cong L."/>
            <person name="Lin L."/>
            <person name="Yin J."/>
            <person name="Geng J."/>
            <person name="Li G."/>
            <person name="Shi J."/>
            <person name="Liu J."/>
            <person name="Lv H."/>
            <person name="Li J."/>
            <person name="Wang J."/>
            <person name="Deng Y."/>
            <person name="Ran L."/>
            <person name="Shi X."/>
            <person name="Wang X."/>
            <person name="Wu Q."/>
            <person name="Li C."/>
            <person name="Ren X."/>
            <person name="Wang J."/>
            <person name="Wang X."/>
            <person name="Li D."/>
            <person name="Liu D."/>
            <person name="Zhang X."/>
            <person name="Ji Z."/>
            <person name="Zhao W."/>
            <person name="Sun Y."/>
            <person name="Zhang Z."/>
            <person name="Bao J."/>
            <person name="Han Y."/>
            <person name="Dong L."/>
            <person name="Ji J."/>
            <person name="Chen P."/>
            <person name="Wu S."/>
            <person name="Liu J."/>
            <person name="Xiao Y."/>
            <person name="Bu D."/>
            <person name="Tan J."/>
            <person name="Yang L."/>
            <person name="Ye C."/>
            <person name="Zhang J."/>
            <person name="Xu J."/>
            <person name="Zhou Y."/>
            <person name="Yu Y."/>
            <person name="Zhang B."/>
            <person name="Zhuang S."/>
            <person name="Wei H."/>
            <person name="Liu B."/>
            <person name="Lei M."/>
            <person name="Yu H."/>
            <person name="Li Y."/>
            <person name="Xu H."/>
            <person name="Wei S."/>
            <person name="He X."/>
            <person name="Fang L."/>
            <person name="Zhang Z."/>
            <person name="Zhang Y."/>
            <person name="Huang X."/>
            <person name="Su Z."/>
            <person name="Tong W."/>
            <person name="Li J."/>
            <person name="Tong Z."/>
            <person name="Li S."/>
            <person name="Ye J."/>
            <person name="Wang L."/>
            <person name="Fang L."/>
            <person name="Lei T."/>
            <person name="Chen C."/>
            <person name="Chen H."/>
            <person name="Xu Z."/>
            <person name="Li H."/>
            <person name="Huang H."/>
            <person name="Zhang F."/>
            <person name="Xu H."/>
            <person name="Li N."/>
            <person name="Zhao C."/>
            <person name="Li S."/>
            <person name="Dong L."/>
            <person name="Huang Y."/>
            <person name="Li L."/>
            <person name="Xi Y."/>
            <person name="Qi Q."/>
            <person name="Li W."/>
            <person name="Zhang B."/>
            <person name="Hu W."/>
            <person name="Zhang Y."/>
            <person name="Tian X."/>
            <person name="Jiao Y."/>
            <person name="Liang X."/>
            <person name="Jin J."/>
            <person name="Gao L."/>
            <person name="Zheng W."/>
            <person name="Hao B."/>
            <person name="Liu S."/>
            <person name="Wang W."/>
            <person name="Yuan L."/>
            <person name="Cao M."/>
            <person name="McDermott J."/>
            <person name="Samudrala R."/>
            <person name="Wang J."/>
            <person name="Wong G.K."/>
            <person name="Yang H."/>
        </authorList>
    </citation>
    <scope>NUCLEOTIDE SEQUENCE [LARGE SCALE GENOMIC DNA]</scope>
</reference>
<keyword evidence="3" id="KW-0808">Transferase</keyword>
<feature type="transmembrane region" description="Helical" evidence="13">
    <location>
        <begin position="601"/>
        <end position="628"/>
    </location>
</feature>
<feature type="transmembrane region" description="Helical" evidence="13">
    <location>
        <begin position="98"/>
        <end position="118"/>
    </location>
</feature>
<feature type="transmembrane region" description="Helical" evidence="13">
    <location>
        <begin position="58"/>
        <end position="78"/>
    </location>
</feature>
<evidence type="ECO:0000256" key="10">
    <source>
        <dbReference type="PIRSR" id="PIRSR605150-1"/>
    </source>
</evidence>
<dbReference type="PANTHER" id="PTHR13301">
    <property type="entry name" value="X-BOX TRANSCRIPTION FACTOR-RELATED"/>
    <property type="match status" value="1"/>
</dbReference>
<comment type="similarity">
    <text evidence="9">Belongs to the glycosyltransferase 2 family. Plant cellulose synthase-like F subfamily.</text>
</comment>
<accession>A3C3R8</accession>
<name>A3C3R8_ORYSJ</name>
<dbReference type="GO" id="GO:0016760">
    <property type="term" value="F:cellulose synthase (UDP-forming) activity"/>
    <property type="evidence" value="ECO:0007669"/>
    <property type="project" value="InterPro"/>
</dbReference>
<feature type="binding site" evidence="11">
    <location>
        <position position="156"/>
    </location>
    <ligand>
        <name>UDP-alpha-D-glucose</name>
        <dbReference type="ChEBI" id="CHEBI:58885"/>
    </ligand>
</feature>
<feature type="active site" evidence="10">
    <location>
        <position position="186"/>
    </location>
</feature>
<evidence type="ECO:0000256" key="7">
    <source>
        <dbReference type="ARBA" id="ARBA00023136"/>
    </source>
</evidence>
<evidence type="ECO:0000256" key="9">
    <source>
        <dbReference type="ARBA" id="ARBA00061273"/>
    </source>
</evidence>
<feature type="active site" evidence="10">
    <location>
        <position position="529"/>
    </location>
</feature>
<dbReference type="InterPro" id="IPR029044">
    <property type="entry name" value="Nucleotide-diphossugar_trans"/>
</dbReference>
<dbReference type="SUPFAM" id="SSF53448">
    <property type="entry name" value="Nucleotide-diphospho-sugar transferases"/>
    <property type="match status" value="1"/>
</dbReference>
<reference evidence="14" key="2">
    <citation type="submission" date="2008-12" db="EMBL/GenBank/DDBJ databases">
        <title>Improved gene annotation of the rice (Oryza sativa) genomes.</title>
        <authorList>
            <person name="Wang J."/>
            <person name="Li R."/>
            <person name="Fan W."/>
            <person name="Huang Q."/>
            <person name="Zhang J."/>
            <person name="Zhou Y."/>
            <person name="Hu Y."/>
            <person name="Zi S."/>
            <person name="Li J."/>
            <person name="Ni P."/>
            <person name="Zheng H."/>
            <person name="Zhang Y."/>
            <person name="Zhao M."/>
            <person name="Hao Q."/>
            <person name="McDermott J."/>
            <person name="Samudrala R."/>
            <person name="Kristiansen K."/>
            <person name="Wong G.K.-S."/>
        </authorList>
    </citation>
    <scope>NUCLEOTIDE SEQUENCE</scope>
</reference>
<organism evidence="14">
    <name type="scientific">Oryza sativa subsp. japonica</name>
    <name type="common">Rice</name>
    <dbReference type="NCBI Taxonomy" id="39947"/>
    <lineage>
        <taxon>Eukaryota</taxon>
        <taxon>Viridiplantae</taxon>
        <taxon>Streptophyta</taxon>
        <taxon>Embryophyta</taxon>
        <taxon>Tracheophyta</taxon>
        <taxon>Spermatophyta</taxon>
        <taxon>Magnoliopsida</taxon>
        <taxon>Liliopsida</taxon>
        <taxon>Poales</taxon>
        <taxon>Poaceae</taxon>
        <taxon>BOP clade</taxon>
        <taxon>Oryzoideae</taxon>
        <taxon>Oryzeae</taxon>
        <taxon>Oryzinae</taxon>
        <taxon>Oryza</taxon>
        <taxon>Oryza sativa</taxon>
    </lineage>
</organism>
<evidence type="ECO:0000256" key="1">
    <source>
        <dbReference type="ARBA" id="ARBA00004653"/>
    </source>
</evidence>
<evidence type="ECO:0000256" key="4">
    <source>
        <dbReference type="ARBA" id="ARBA00022692"/>
    </source>
</evidence>
<sequence length="632" mass="68162">MPPSAGLATESLPAATCPAKKDAYAAAASPESETKLAAGDERAPLVRTTRISTTTIKLYRLTIFVRIAIFVLFFKWRITYAARAISSTDAGGIGMSKAATFWTASIAGELWFAFMWVLDQLPKTMPVRRAVDVTALNDDTLLPAMDVFVTTADPDKEPPLATANTVLSILAAGYPAGKVTCYVSDDAGAEVTRGAVVEAARFAALWVPFCRKHGVEPRNPEAYFNGGEGGGGGGKARVVARGSYKGRAWPELVRDRRRVRREYEEMRLRIDALQAADARRRRCGAADDHAGVVQVLIDSAGSAPQLGVADGSKLIDLASVDVRLPALVYVCREKRRGRAHHRKAGAMNALLRASAVLSNAPFILNLDCDHYVNNSQALRAGICFMIERRGGGAEDAGDVAFVQFPQRFDGVDPGDRYANHNRVFFDCTELGLDGLQGPIYVGTGCLFRRVALYGVDPPRWRSPGGGVAADPAKFGESAPFLASVRAEQSHSRDDGDAIAEASALVSCAYEDGTAWGRDVGWVYGTVTEDVATGFCMHRRGWRSAYYAAAPDAFRGTAPINLADRLHQVLRWAAGSLEIFFSRNNALLAGGRRRLHPLQRAAYLNTTVYPFTSLFLMAYCLFPAIPLIAGGGG</sequence>
<dbReference type="EMBL" id="CM000147">
    <property type="protein sequence ID" value="EAZ15731.1"/>
    <property type="molecule type" value="Genomic_DNA"/>
</dbReference>
<dbReference type="Proteomes" id="UP000007752">
    <property type="component" value="Chromosome 10"/>
</dbReference>
<keyword evidence="7 13" id="KW-0472">Membrane</keyword>
<keyword evidence="2" id="KW-0328">Glycosyltransferase</keyword>
<keyword evidence="8" id="KW-0961">Cell wall biogenesis/degradation</keyword>
<keyword evidence="4 13" id="KW-0812">Transmembrane</keyword>
<evidence type="ECO:0000256" key="3">
    <source>
        <dbReference type="ARBA" id="ARBA00022679"/>
    </source>
</evidence>